<dbReference type="EMBL" id="MDGK01000037">
    <property type="protein sequence ID" value="OIN08275.1"/>
    <property type="molecule type" value="Genomic_DNA"/>
</dbReference>
<evidence type="ECO:0000313" key="1">
    <source>
        <dbReference type="EMBL" id="OIN08275.1"/>
    </source>
</evidence>
<keyword evidence="4" id="KW-1185">Reference proteome</keyword>
<gene>
    <name evidence="1" type="ORF">BFN10_14700</name>
    <name evidence="2" type="ORF">SAMN04490184_3030</name>
</gene>
<evidence type="ECO:0000313" key="3">
    <source>
        <dbReference type="Proteomes" id="UP000181686"/>
    </source>
</evidence>
<proteinExistence type="predicted"/>
<dbReference type="RefSeq" id="WP_071490290.1">
    <property type="nucleotide sequence ID" value="NZ_LT629708.1"/>
</dbReference>
<dbReference type="Proteomes" id="UP000181686">
    <property type="component" value="Unassembled WGS sequence"/>
</dbReference>
<sequence length="732" mass="80551">MALIDQVKDICTRLAPGGWHNLLLHHGLNILAPSLQDELRNVLKVDRTLAGFEDFASSGVRGIEPGKPALSLLFHALANANVTMDAKGNPLQIYPTAAELETVMNYVYGSQPPSLQQLKELANGAPMAVVVFANEYRPAPDTVHKEQADMCFSRTGISRVGTAEPLYDAQSRGFLPFVADDNHAIRVLPARYAAYIAIQRKGDATTFGPMRVREKDETHDFWVPLHKLFHGTECIEGLNLDVQLTAMHKNEKIRRLHLMLGAGSGWEEPDISQPPFVITEGLGNWLCELEFGAGLMAASPRRFLVEAAQYKGKPLTFNVPKSPRLLASTLIGPENAPEYVHIRHKVDDAGNLVNFNQQPGILSELEKGDFQALHYLDFTADGWIQAQCPALDTAFPNRIPAYSLLCAPDFYPLCNQRHLSEWLETLSPDIQKTVFRTAPECLSDSRYAANIQSFPTLFSSTDVSITAIVGHHGSTVGQSTAAKPDTASAKRASCLPDAAAGVFAPGWDVGAVEYESSSGAVPHLAAYRLGSPFPEDAKLCAALSSFWPAVAPDAAQSFEPDAGAGPTIKPMLDQEIGITAGFSWDGIPAPHSIISNNVTQIAYHSYRYGDYTESALEGKFSLALTGKIDTLEYQRRIDAFRRVKLALGSLHEKWFIRSFKTITSDDLRELDAPLNSNVKLDAAAYRFELYRYEPSASPHFNKTLIKVIETSNYLVWPHVIFHQSGTRPWQPV</sequence>
<reference evidence="1 3" key="1">
    <citation type="submission" date="2016-08" db="EMBL/GenBank/DDBJ databases">
        <title>Draft genome sequence of the type strain of Pseudomonas extremorientalis LMG 19695T isolated from drinking water reservoir.</title>
        <authorList>
            <person name="Tambong J.T."/>
        </authorList>
    </citation>
    <scope>NUCLEOTIDE SEQUENCE [LARGE SCALE GENOMIC DNA]</scope>
    <source>
        <strain evidence="1 3">LMG 19695</strain>
    </source>
</reference>
<organism evidence="1 3">
    <name type="scientific">Pseudomonas extremorientalis</name>
    <dbReference type="NCBI Taxonomy" id="169669"/>
    <lineage>
        <taxon>Bacteria</taxon>
        <taxon>Pseudomonadati</taxon>
        <taxon>Pseudomonadota</taxon>
        <taxon>Gammaproteobacteria</taxon>
        <taxon>Pseudomonadales</taxon>
        <taxon>Pseudomonadaceae</taxon>
        <taxon>Pseudomonas</taxon>
    </lineage>
</organism>
<protein>
    <submittedName>
        <fullName evidence="1">Uncharacterized protein</fullName>
    </submittedName>
</protein>
<reference evidence="2 4" key="2">
    <citation type="submission" date="2016-10" db="EMBL/GenBank/DDBJ databases">
        <authorList>
            <person name="Varghese N."/>
            <person name="Submissions S."/>
        </authorList>
    </citation>
    <scope>NUCLEOTIDE SEQUENCE [LARGE SCALE GENOMIC DNA]</scope>
    <source>
        <strain evidence="2 4">BS2774</strain>
    </source>
</reference>
<name>A0A1H0RXD6_9PSED</name>
<evidence type="ECO:0000313" key="2">
    <source>
        <dbReference type="EMBL" id="SDP34221.1"/>
    </source>
</evidence>
<dbReference type="AlphaFoldDB" id="A0A1H0RXD6"/>
<evidence type="ECO:0000313" key="4">
    <source>
        <dbReference type="Proteomes" id="UP000182654"/>
    </source>
</evidence>
<dbReference type="EMBL" id="LT629708">
    <property type="protein sequence ID" value="SDP34221.1"/>
    <property type="molecule type" value="Genomic_DNA"/>
</dbReference>
<dbReference type="Proteomes" id="UP000182654">
    <property type="component" value="Chromosome I"/>
</dbReference>
<accession>A0A1H0RXD6</accession>